<feature type="domain" description="Acyl-ACP thioesterase-like C-terminal" evidence="9">
    <location>
        <begin position="157"/>
        <end position="231"/>
    </location>
</feature>
<dbReference type="PANTHER" id="PTHR31727">
    <property type="entry name" value="OLEOYL-ACYL CARRIER PROTEIN THIOESTERASE 1, CHLOROPLASTIC"/>
    <property type="match status" value="1"/>
</dbReference>
<keyword evidence="11" id="KW-1185">Reference proteome</keyword>
<dbReference type="InterPro" id="IPR002864">
    <property type="entry name" value="Acyl-ACP_thioesterase_NHD"/>
</dbReference>
<dbReference type="InterPro" id="IPR045023">
    <property type="entry name" value="FATA/B"/>
</dbReference>
<evidence type="ECO:0000256" key="3">
    <source>
        <dbReference type="ARBA" id="ARBA00022801"/>
    </source>
</evidence>
<reference evidence="10 11" key="1">
    <citation type="submission" date="2020-08" db="EMBL/GenBank/DDBJ databases">
        <title>A Genomic Blueprint of the Chicken Gut Microbiome.</title>
        <authorList>
            <person name="Gilroy R."/>
            <person name="Ravi A."/>
            <person name="Getino M."/>
            <person name="Pursley I."/>
            <person name="Horton D.L."/>
            <person name="Alikhan N.-F."/>
            <person name="Baker D."/>
            <person name="Gharbi K."/>
            <person name="Hall N."/>
            <person name="Watson M."/>
            <person name="Adriaenssens E.M."/>
            <person name="Foster-Nyarko E."/>
            <person name="Jarju S."/>
            <person name="Secka A."/>
            <person name="Antonio M."/>
            <person name="Oren A."/>
            <person name="Chaudhuri R."/>
            <person name="La Ragione R.M."/>
            <person name="Hildebrand F."/>
            <person name="Pallen M.J."/>
        </authorList>
    </citation>
    <scope>NUCLEOTIDE SEQUENCE [LARGE SCALE GENOMIC DNA]</scope>
    <source>
        <strain evidence="10 11">Sa1CVN1</strain>
    </source>
</reference>
<organism evidence="10 11">
    <name type="scientific">Phocaeicola intestinalis</name>
    <dbReference type="NCBI Taxonomy" id="2762212"/>
    <lineage>
        <taxon>Bacteria</taxon>
        <taxon>Pseudomonadati</taxon>
        <taxon>Bacteroidota</taxon>
        <taxon>Bacteroidia</taxon>
        <taxon>Bacteroidales</taxon>
        <taxon>Bacteroidaceae</taxon>
        <taxon>Phocaeicola</taxon>
    </lineage>
</organism>
<evidence type="ECO:0000256" key="6">
    <source>
        <dbReference type="ARBA" id="ARBA00023098"/>
    </source>
</evidence>
<dbReference type="Proteomes" id="UP000620874">
    <property type="component" value="Unassembled WGS sequence"/>
</dbReference>
<keyword evidence="7" id="KW-0275">Fatty acid biosynthesis</keyword>
<dbReference type="InterPro" id="IPR049427">
    <property type="entry name" value="Acyl-ACP_TE_C"/>
</dbReference>
<evidence type="ECO:0000313" key="11">
    <source>
        <dbReference type="Proteomes" id="UP000620874"/>
    </source>
</evidence>
<keyword evidence="4" id="KW-0276">Fatty acid metabolism</keyword>
<evidence type="ECO:0000256" key="5">
    <source>
        <dbReference type="ARBA" id="ARBA00022946"/>
    </source>
</evidence>
<comment type="caution">
    <text evidence="10">The sequence shown here is derived from an EMBL/GenBank/DDBJ whole genome shotgun (WGS) entry which is preliminary data.</text>
</comment>
<dbReference type="Pfam" id="PF20791">
    <property type="entry name" value="Acyl-ACP_TE_C"/>
    <property type="match status" value="1"/>
</dbReference>
<sequence>MDAKEKVGRYEFVAEPFHVDFAGRLTMGVLGNHLLNCAGFHAADRGFGIAVLNENHYTWVLSRLAVEMTDMPRAYEKFSIETWVENVYRLFTDRNFAVLNAEGKPIGYARSVWAMISMETRKPADLFLLHGDEITSYICADKPCPIAKAGRVKVGDAQQVAEYHTRYSDIDLNGHVNSIKYIEHILDLFPLEMYREKTLHRFEVAYAAESHYGDVLGFYREQKSENEYDIEVRKNGTETAIRSKVVFE</sequence>
<gene>
    <name evidence="10" type="ORF">H9625_08635</name>
</gene>
<keyword evidence="6" id="KW-0443">Lipid metabolism</keyword>
<evidence type="ECO:0000259" key="9">
    <source>
        <dbReference type="Pfam" id="PF20791"/>
    </source>
</evidence>
<feature type="domain" description="Acyl-ACP thioesterase N-terminal hotdog" evidence="8">
    <location>
        <begin position="17"/>
        <end position="125"/>
    </location>
</feature>
<name>A0ABR8Y8F8_9BACT</name>
<dbReference type="SUPFAM" id="SSF54637">
    <property type="entry name" value="Thioesterase/thiol ester dehydrase-isomerase"/>
    <property type="match status" value="2"/>
</dbReference>
<evidence type="ECO:0000256" key="4">
    <source>
        <dbReference type="ARBA" id="ARBA00022832"/>
    </source>
</evidence>
<accession>A0ABR8Y8F8</accession>
<dbReference type="Gene3D" id="3.10.129.10">
    <property type="entry name" value="Hotdog Thioesterase"/>
    <property type="match status" value="2"/>
</dbReference>
<dbReference type="RefSeq" id="WP_087398312.1">
    <property type="nucleotide sequence ID" value="NZ_JACSPP010000022.1"/>
</dbReference>
<keyword evidence="3" id="KW-0378">Hydrolase</keyword>
<dbReference type="InterPro" id="IPR029069">
    <property type="entry name" value="HotDog_dom_sf"/>
</dbReference>
<dbReference type="CDD" id="cd00586">
    <property type="entry name" value="4HBT"/>
    <property type="match status" value="1"/>
</dbReference>
<evidence type="ECO:0000259" key="8">
    <source>
        <dbReference type="Pfam" id="PF01643"/>
    </source>
</evidence>
<keyword evidence="2" id="KW-0444">Lipid biosynthesis</keyword>
<dbReference type="PANTHER" id="PTHR31727:SF6">
    <property type="entry name" value="OLEOYL-ACYL CARRIER PROTEIN THIOESTERASE 1, CHLOROPLASTIC"/>
    <property type="match status" value="1"/>
</dbReference>
<comment type="similarity">
    <text evidence="1">Belongs to the acyl-ACP thioesterase family.</text>
</comment>
<proteinExistence type="inferred from homology"/>
<evidence type="ECO:0000313" key="10">
    <source>
        <dbReference type="EMBL" id="MBD8040501.1"/>
    </source>
</evidence>
<keyword evidence="5" id="KW-0809">Transit peptide</keyword>
<dbReference type="EMBL" id="JACSPP010000022">
    <property type="protein sequence ID" value="MBD8040501.1"/>
    <property type="molecule type" value="Genomic_DNA"/>
</dbReference>
<evidence type="ECO:0000256" key="7">
    <source>
        <dbReference type="ARBA" id="ARBA00023160"/>
    </source>
</evidence>
<dbReference type="Pfam" id="PF01643">
    <property type="entry name" value="Acyl-ACP_TE"/>
    <property type="match status" value="1"/>
</dbReference>
<evidence type="ECO:0000256" key="1">
    <source>
        <dbReference type="ARBA" id="ARBA00006500"/>
    </source>
</evidence>
<protein>
    <submittedName>
        <fullName evidence="10">Acyl-[acyl-carrier-protein] thioesterase</fullName>
    </submittedName>
</protein>
<evidence type="ECO:0000256" key="2">
    <source>
        <dbReference type="ARBA" id="ARBA00022516"/>
    </source>
</evidence>